<keyword evidence="3" id="KW-1185">Reference proteome</keyword>
<feature type="transmembrane region" description="Helical" evidence="1">
    <location>
        <begin position="70"/>
        <end position="91"/>
    </location>
</feature>
<dbReference type="Proteomes" id="UP000774130">
    <property type="component" value="Unassembled WGS sequence"/>
</dbReference>
<evidence type="ECO:0000313" key="2">
    <source>
        <dbReference type="EMBL" id="MBV7390490.1"/>
    </source>
</evidence>
<feature type="transmembrane region" description="Helical" evidence="1">
    <location>
        <begin position="44"/>
        <end position="63"/>
    </location>
</feature>
<name>A0ABS6TC57_9ENTE</name>
<keyword evidence="1" id="KW-0472">Membrane</keyword>
<proteinExistence type="predicted"/>
<dbReference type="EMBL" id="JAHUZB010000003">
    <property type="protein sequence ID" value="MBV7390490.1"/>
    <property type="molecule type" value="Genomic_DNA"/>
</dbReference>
<evidence type="ECO:0008006" key="4">
    <source>
        <dbReference type="Google" id="ProtNLM"/>
    </source>
</evidence>
<evidence type="ECO:0000256" key="1">
    <source>
        <dbReference type="SAM" id="Phobius"/>
    </source>
</evidence>
<keyword evidence="1" id="KW-0812">Transmembrane</keyword>
<protein>
    <recommendedName>
        <fullName evidence="4">DUF805 domain-containing protein</fullName>
    </recommendedName>
</protein>
<feature type="transmembrane region" description="Helical" evidence="1">
    <location>
        <begin position="20"/>
        <end position="38"/>
    </location>
</feature>
<evidence type="ECO:0000313" key="3">
    <source>
        <dbReference type="Proteomes" id="UP000774130"/>
    </source>
</evidence>
<comment type="caution">
    <text evidence="2">The sequence shown here is derived from an EMBL/GenBank/DDBJ whole genome shotgun (WGS) entry which is preliminary data.</text>
</comment>
<sequence>MFKRGIFDSSKRINILYRNVFYFSIMIATTLIFDLINQRFNWEFYFMWLPAMIDLILIYLLTFRYPTNLFLHYFILILPFFLYFSLLGWYSGGTVNWTSYIIYFGLSLPFGLLFVFVSTINKKQYQE</sequence>
<accession>A0ABS6TC57</accession>
<keyword evidence="1" id="KW-1133">Transmembrane helix</keyword>
<organism evidence="2 3">
    <name type="scientific">Enterococcus alishanensis</name>
    <dbReference type="NCBI Taxonomy" id="1303817"/>
    <lineage>
        <taxon>Bacteria</taxon>
        <taxon>Bacillati</taxon>
        <taxon>Bacillota</taxon>
        <taxon>Bacilli</taxon>
        <taxon>Lactobacillales</taxon>
        <taxon>Enterococcaceae</taxon>
        <taxon>Enterococcus</taxon>
    </lineage>
</organism>
<dbReference type="RefSeq" id="WP_218325555.1">
    <property type="nucleotide sequence ID" value="NZ_JAHUZB010000003.1"/>
</dbReference>
<gene>
    <name evidence="2" type="ORF">KUA55_07350</name>
</gene>
<reference evidence="2 3" key="1">
    <citation type="submission" date="2021-06" db="EMBL/GenBank/DDBJ databases">
        <title>Enterococcus alishanensis sp. nov., a novel lactic acid bacterium isolated from fresh coffee beans.</title>
        <authorList>
            <person name="Chen Y.-S."/>
        </authorList>
    </citation>
    <scope>NUCLEOTIDE SEQUENCE [LARGE SCALE GENOMIC DNA]</scope>
    <source>
        <strain evidence="2 3">ALS3</strain>
    </source>
</reference>
<feature type="transmembrane region" description="Helical" evidence="1">
    <location>
        <begin position="97"/>
        <end position="117"/>
    </location>
</feature>